<dbReference type="SUPFAM" id="SSF111369">
    <property type="entry name" value="HlyD-like secretion proteins"/>
    <property type="match status" value="2"/>
</dbReference>
<feature type="domain" description="CusB-like beta-barrel" evidence="3">
    <location>
        <begin position="318"/>
        <end position="390"/>
    </location>
</feature>
<dbReference type="Proteomes" id="UP000460298">
    <property type="component" value="Unassembled WGS sequence"/>
</dbReference>
<dbReference type="GO" id="GO:1990281">
    <property type="term" value="C:efflux pump complex"/>
    <property type="evidence" value="ECO:0007669"/>
    <property type="project" value="TreeGrafter"/>
</dbReference>
<dbReference type="GO" id="GO:0015562">
    <property type="term" value="F:efflux transmembrane transporter activity"/>
    <property type="evidence" value="ECO:0007669"/>
    <property type="project" value="TreeGrafter"/>
</dbReference>
<organism evidence="5 6">
    <name type="scientific">Leptonema illini</name>
    <dbReference type="NCBI Taxonomy" id="183"/>
    <lineage>
        <taxon>Bacteria</taxon>
        <taxon>Pseudomonadati</taxon>
        <taxon>Spirochaetota</taxon>
        <taxon>Spirochaetia</taxon>
        <taxon>Leptospirales</taxon>
        <taxon>Leptospiraceae</taxon>
        <taxon>Leptonema</taxon>
    </lineage>
</organism>
<dbReference type="InterPro" id="IPR058792">
    <property type="entry name" value="Beta-barrel_RND_2"/>
</dbReference>
<evidence type="ECO:0000313" key="6">
    <source>
        <dbReference type="Proteomes" id="UP000460298"/>
    </source>
</evidence>
<name>A0A833GXG4_9LEPT</name>
<gene>
    <name evidence="5" type="ORF">F9K24_21020</name>
</gene>
<dbReference type="Pfam" id="PF25973">
    <property type="entry name" value="BSH_CzcB"/>
    <property type="match status" value="1"/>
</dbReference>
<dbReference type="Gene3D" id="2.40.30.170">
    <property type="match status" value="1"/>
</dbReference>
<evidence type="ECO:0000313" key="5">
    <source>
        <dbReference type="EMBL" id="KAB2929048.1"/>
    </source>
</evidence>
<dbReference type="FunFam" id="2.40.30.170:FF:000010">
    <property type="entry name" value="Efflux RND transporter periplasmic adaptor subunit"/>
    <property type="match status" value="1"/>
</dbReference>
<dbReference type="EMBL" id="WBUI01000038">
    <property type="protein sequence ID" value="KAB2929048.1"/>
    <property type="molecule type" value="Genomic_DNA"/>
</dbReference>
<evidence type="ECO:0000256" key="1">
    <source>
        <dbReference type="ARBA" id="ARBA00009477"/>
    </source>
</evidence>
<evidence type="ECO:0000259" key="4">
    <source>
        <dbReference type="Pfam" id="PF25973"/>
    </source>
</evidence>
<comment type="caution">
    <text evidence="5">The sequence shown here is derived from an EMBL/GenBank/DDBJ whole genome shotgun (WGS) entry which is preliminary data.</text>
</comment>
<feature type="coiled-coil region" evidence="2">
    <location>
        <begin position="108"/>
        <end position="153"/>
    </location>
</feature>
<protein>
    <submittedName>
        <fullName evidence="5">Efflux RND transporter periplasmic adaptor subunit</fullName>
    </submittedName>
</protein>
<dbReference type="PANTHER" id="PTHR30469:SF15">
    <property type="entry name" value="HLYD FAMILY OF SECRETION PROTEINS"/>
    <property type="match status" value="1"/>
</dbReference>
<proteinExistence type="inferred from homology"/>
<feature type="domain" description="CzcB-like barrel-sandwich hybrid" evidence="4">
    <location>
        <begin position="76"/>
        <end position="309"/>
    </location>
</feature>
<dbReference type="Gene3D" id="2.40.50.100">
    <property type="match status" value="1"/>
</dbReference>
<keyword evidence="2" id="KW-0175">Coiled coil</keyword>
<dbReference type="Gene3D" id="1.10.287.470">
    <property type="entry name" value="Helix hairpin bin"/>
    <property type="match status" value="1"/>
</dbReference>
<evidence type="ECO:0000256" key="2">
    <source>
        <dbReference type="SAM" id="Coils"/>
    </source>
</evidence>
<accession>A0A833GXG4</accession>
<dbReference type="NCBIfam" id="TIGR01730">
    <property type="entry name" value="RND_mfp"/>
    <property type="match status" value="1"/>
</dbReference>
<dbReference type="AlphaFoldDB" id="A0A833GXG4"/>
<dbReference type="Pfam" id="PF25954">
    <property type="entry name" value="Beta-barrel_RND_2"/>
    <property type="match status" value="1"/>
</dbReference>
<dbReference type="PANTHER" id="PTHR30469">
    <property type="entry name" value="MULTIDRUG RESISTANCE PROTEIN MDTA"/>
    <property type="match status" value="1"/>
</dbReference>
<dbReference type="InterPro" id="IPR006143">
    <property type="entry name" value="RND_pump_MFP"/>
</dbReference>
<evidence type="ECO:0000259" key="3">
    <source>
        <dbReference type="Pfam" id="PF25954"/>
    </source>
</evidence>
<dbReference type="Gene3D" id="2.40.420.20">
    <property type="match status" value="1"/>
</dbReference>
<sequence>MPMEPFPVIITATRDHWKKLLLLLAIGLAAGYIYQRRSGPPEARRLVPEVETITLSEADFGHSIKAPGTITFLEKASISARIPGRLESYAFDQGEEVKKGSALARLERLEMELQLRQAEAALKSAIAQEKLTAAQYGQARRNIERRLKQIESSQAGIIEARAQFIQSRQALLNKVAIYKMGGISKKELQSLHAQYLNGMSRYFQARKGHQIEMVGFRTVDLEQAGLKIDEAILKDTKARTEAFVDFNTEVEKGNLDVARESKERAVIEVQNLRRMLEETVLRSPIDGVVASRSIEIGEEVKVSEPVFTVVRMDELLVSTNIAENDIPHLKKGQNVTFTVDALNAEAFTGKVRLISPVVDLATRTAEVKVHVKNVERRLAPGMFVRCEIETTERRKGLLVPESAFTDPVDDNSPQPYETSVFVVQDGRVFRRSIQVGMRFDGGRELLSGLETGESIAVSGVAYLKEGAQVKPRAVTP</sequence>
<reference evidence="5 6" key="1">
    <citation type="submission" date="2019-10" db="EMBL/GenBank/DDBJ databases">
        <title>Extracellular Electron Transfer in a Candidatus Methanoperedens spp. Enrichment Culture.</title>
        <authorList>
            <person name="Berger S."/>
            <person name="Rangel Shaw D."/>
            <person name="Berben T."/>
            <person name="In 'T Zandt M."/>
            <person name="Frank J."/>
            <person name="Reimann J."/>
            <person name="Jetten M.S.M."/>
            <person name="Welte C.U."/>
        </authorList>
    </citation>
    <scope>NUCLEOTIDE SEQUENCE [LARGE SCALE GENOMIC DNA]</scope>
    <source>
        <strain evidence="5">SB12</strain>
    </source>
</reference>
<dbReference type="InterPro" id="IPR058647">
    <property type="entry name" value="BSH_CzcB-like"/>
</dbReference>
<comment type="similarity">
    <text evidence="1">Belongs to the membrane fusion protein (MFP) (TC 8.A.1) family.</text>
</comment>